<organism evidence="1 2">
    <name type="scientific">Pyronema omphalodes (strain CBS 100304)</name>
    <name type="common">Pyronema confluens</name>
    <dbReference type="NCBI Taxonomy" id="1076935"/>
    <lineage>
        <taxon>Eukaryota</taxon>
        <taxon>Fungi</taxon>
        <taxon>Dikarya</taxon>
        <taxon>Ascomycota</taxon>
        <taxon>Pezizomycotina</taxon>
        <taxon>Pezizomycetes</taxon>
        <taxon>Pezizales</taxon>
        <taxon>Pyronemataceae</taxon>
        <taxon>Pyronema</taxon>
    </lineage>
</organism>
<dbReference type="Proteomes" id="UP000018144">
    <property type="component" value="Unassembled WGS sequence"/>
</dbReference>
<sequence length="24" mass="2813">MPKKDSFARRRGNTISFLFPVLEC</sequence>
<reference evidence="1 2" key="1">
    <citation type="journal article" date="2013" name="PLoS Genet.">
        <title>The genome and development-dependent transcriptomes of Pyronema confluens: a window into fungal evolution.</title>
        <authorList>
            <person name="Traeger S."/>
            <person name="Altegoer F."/>
            <person name="Freitag M."/>
            <person name="Gabaldon T."/>
            <person name="Kempken F."/>
            <person name="Kumar A."/>
            <person name="Marcet-Houben M."/>
            <person name="Poggeler S."/>
            <person name="Stajich J.E."/>
            <person name="Nowrousian M."/>
        </authorList>
    </citation>
    <scope>NUCLEOTIDE SEQUENCE [LARGE SCALE GENOMIC DNA]</scope>
    <source>
        <strain evidence="2">CBS 100304</strain>
        <tissue evidence="1">Vegetative mycelium</tissue>
    </source>
</reference>
<gene>
    <name evidence="1" type="ORF">PCON_09290</name>
</gene>
<accession>U4L1G8</accession>
<proteinExistence type="predicted"/>
<evidence type="ECO:0000313" key="2">
    <source>
        <dbReference type="Proteomes" id="UP000018144"/>
    </source>
</evidence>
<dbReference type="EMBL" id="HF935493">
    <property type="protein sequence ID" value="CCX09697.1"/>
    <property type="molecule type" value="Genomic_DNA"/>
</dbReference>
<protein>
    <submittedName>
        <fullName evidence="1">Uncharacterized protein</fullName>
    </submittedName>
</protein>
<dbReference type="AlphaFoldDB" id="U4L1G8"/>
<evidence type="ECO:0000313" key="1">
    <source>
        <dbReference type="EMBL" id="CCX09697.1"/>
    </source>
</evidence>
<keyword evidence="2" id="KW-1185">Reference proteome</keyword>
<name>U4L1G8_PYROM</name>